<evidence type="ECO:0000259" key="10">
    <source>
        <dbReference type="Pfam" id="PF00155"/>
    </source>
</evidence>
<comment type="pathway">
    <text evidence="9">Amino-acid biosynthesis; L-histidine biosynthesis; L-histidine from 5-phospho-alpha-D-ribose 1-diphosphate: step 7/9.</text>
</comment>
<evidence type="ECO:0000256" key="1">
    <source>
        <dbReference type="ARBA" id="ARBA00001933"/>
    </source>
</evidence>
<dbReference type="NCBIfam" id="TIGR01141">
    <property type="entry name" value="hisC"/>
    <property type="match status" value="1"/>
</dbReference>
<keyword evidence="12" id="KW-1185">Reference proteome</keyword>
<dbReference type="EMBL" id="QTUC01000001">
    <property type="protein sequence ID" value="REF34794.1"/>
    <property type="molecule type" value="Genomic_DNA"/>
</dbReference>
<comment type="caution">
    <text evidence="11">The sequence shown here is derived from an EMBL/GenBank/DDBJ whole genome shotgun (WGS) entry which is preliminary data.</text>
</comment>
<comment type="similarity">
    <text evidence="2 9">Belongs to the class-II pyridoxal-phosphate-dependent aminotransferase family. Histidinol-phosphate aminotransferase subfamily.</text>
</comment>
<dbReference type="GO" id="GO:0004400">
    <property type="term" value="F:histidinol-phosphate transaminase activity"/>
    <property type="evidence" value="ECO:0007669"/>
    <property type="project" value="UniProtKB-UniRule"/>
</dbReference>
<dbReference type="Pfam" id="PF00155">
    <property type="entry name" value="Aminotran_1_2"/>
    <property type="match status" value="1"/>
</dbReference>
<evidence type="ECO:0000256" key="6">
    <source>
        <dbReference type="ARBA" id="ARBA00022679"/>
    </source>
</evidence>
<feature type="domain" description="Aminotransferase class I/classII large" evidence="10">
    <location>
        <begin position="29"/>
        <end position="352"/>
    </location>
</feature>
<dbReference type="PROSITE" id="PS00599">
    <property type="entry name" value="AA_TRANSFER_CLASS_2"/>
    <property type="match status" value="1"/>
</dbReference>
<evidence type="ECO:0000256" key="5">
    <source>
        <dbReference type="ARBA" id="ARBA00022605"/>
    </source>
</evidence>
<reference evidence="11 12" key="1">
    <citation type="submission" date="2018-08" db="EMBL/GenBank/DDBJ databases">
        <title>Sequencing the genomes of 1000 actinobacteria strains.</title>
        <authorList>
            <person name="Klenk H.-P."/>
        </authorList>
    </citation>
    <scope>NUCLEOTIDE SEQUENCE [LARGE SCALE GENOMIC DNA]</scope>
    <source>
        <strain evidence="11 12">DSM 22891</strain>
    </source>
</reference>
<keyword evidence="7 9" id="KW-0663">Pyridoxal phosphate</keyword>
<dbReference type="RefSeq" id="WP_115848695.1">
    <property type="nucleotide sequence ID" value="NZ_QTUC01000001.1"/>
</dbReference>
<dbReference type="InterPro" id="IPR015421">
    <property type="entry name" value="PyrdxlP-dep_Trfase_major"/>
</dbReference>
<evidence type="ECO:0000313" key="12">
    <source>
        <dbReference type="Proteomes" id="UP000256485"/>
    </source>
</evidence>
<organism evidence="11 12">
    <name type="scientific">Thermasporomyces composti</name>
    <dbReference type="NCBI Taxonomy" id="696763"/>
    <lineage>
        <taxon>Bacteria</taxon>
        <taxon>Bacillati</taxon>
        <taxon>Actinomycetota</taxon>
        <taxon>Actinomycetes</taxon>
        <taxon>Propionibacteriales</taxon>
        <taxon>Nocardioidaceae</taxon>
        <taxon>Thermasporomyces</taxon>
    </lineage>
</organism>
<protein>
    <recommendedName>
        <fullName evidence="9">Histidinol-phosphate aminotransferase</fullName>
        <ecNumber evidence="9">2.6.1.9</ecNumber>
    </recommendedName>
    <alternativeName>
        <fullName evidence="9">Imidazole acetol-phosphate transaminase</fullName>
    </alternativeName>
</protein>
<evidence type="ECO:0000256" key="8">
    <source>
        <dbReference type="ARBA" id="ARBA00023102"/>
    </source>
</evidence>
<proteinExistence type="inferred from homology"/>
<dbReference type="UniPathway" id="UPA00031">
    <property type="reaction ID" value="UER00012"/>
</dbReference>
<dbReference type="SUPFAM" id="SSF53383">
    <property type="entry name" value="PLP-dependent transferases"/>
    <property type="match status" value="1"/>
</dbReference>
<keyword evidence="4 9" id="KW-0032">Aminotransferase</keyword>
<comment type="subunit">
    <text evidence="3 9">Homodimer.</text>
</comment>
<evidence type="ECO:0000256" key="3">
    <source>
        <dbReference type="ARBA" id="ARBA00011738"/>
    </source>
</evidence>
<comment type="catalytic activity">
    <reaction evidence="9">
        <text>L-histidinol phosphate + 2-oxoglutarate = 3-(imidazol-4-yl)-2-oxopropyl phosphate + L-glutamate</text>
        <dbReference type="Rhea" id="RHEA:23744"/>
        <dbReference type="ChEBI" id="CHEBI:16810"/>
        <dbReference type="ChEBI" id="CHEBI:29985"/>
        <dbReference type="ChEBI" id="CHEBI:57766"/>
        <dbReference type="ChEBI" id="CHEBI:57980"/>
        <dbReference type="EC" id="2.6.1.9"/>
    </reaction>
</comment>
<dbReference type="EC" id="2.6.1.9" evidence="9"/>
<dbReference type="InterPro" id="IPR004839">
    <property type="entry name" value="Aminotransferase_I/II_large"/>
</dbReference>
<keyword evidence="5 9" id="KW-0028">Amino-acid biosynthesis</keyword>
<dbReference type="InterPro" id="IPR005861">
    <property type="entry name" value="HisP_aminotrans"/>
</dbReference>
<dbReference type="InterPro" id="IPR001917">
    <property type="entry name" value="Aminotrans_II_pyridoxalP_BS"/>
</dbReference>
<dbReference type="PANTHER" id="PTHR42885">
    <property type="entry name" value="HISTIDINOL-PHOSPHATE AMINOTRANSFERASE-RELATED"/>
    <property type="match status" value="1"/>
</dbReference>
<dbReference type="GO" id="GO:0030170">
    <property type="term" value="F:pyridoxal phosphate binding"/>
    <property type="evidence" value="ECO:0007669"/>
    <property type="project" value="InterPro"/>
</dbReference>
<sequence length="360" mass="39625">MGQTLADLPLRDDLRDQEPYGAPQLDVAVRLNVNENPYPPSEAVVADIARSVAEAARGLNRYPDREALELRRALATYLGHGLTANNVWAANGSNEVMLQILQAFGGPGRVAMSFEPTYSMYPEYARDTNTTWLTVPRSDDFTIDPERAVREIVHHKPSVVFLASPNNPTGTSLPLEVIERICAVAPGMVVVDEAYAEFRREGTPSALTLLPSYPRLVVTRTMSKAFALAGGRLGYLAADPAVVDALRIVRLPYHLSAVSQAVALAALRHADELLARVDELRARRDQTVSWLRGLGLEAIDSDANFVLFGRFEDRHAVWKGLLDRGVLIRETGPDGWLRVSIGTFEEMTAFRAALREVLAL</sequence>
<dbReference type="GO" id="GO:0000105">
    <property type="term" value="P:L-histidine biosynthetic process"/>
    <property type="evidence" value="ECO:0007669"/>
    <property type="project" value="UniProtKB-UniRule"/>
</dbReference>
<dbReference type="OrthoDB" id="9809616at2"/>
<evidence type="ECO:0000256" key="4">
    <source>
        <dbReference type="ARBA" id="ARBA00022576"/>
    </source>
</evidence>
<dbReference type="InterPro" id="IPR015422">
    <property type="entry name" value="PyrdxlP-dep_Trfase_small"/>
</dbReference>
<gene>
    <name evidence="9" type="primary">hisC</name>
    <name evidence="11" type="ORF">DFJ64_0160</name>
</gene>
<dbReference type="Proteomes" id="UP000256485">
    <property type="component" value="Unassembled WGS sequence"/>
</dbReference>
<dbReference type="AlphaFoldDB" id="A0A3D9V9F7"/>
<keyword evidence="6 9" id="KW-0808">Transferase</keyword>
<comment type="cofactor">
    <cofactor evidence="1 9">
        <name>pyridoxal 5'-phosphate</name>
        <dbReference type="ChEBI" id="CHEBI:597326"/>
    </cofactor>
</comment>
<dbReference type="InterPro" id="IPR015424">
    <property type="entry name" value="PyrdxlP-dep_Trfase"/>
</dbReference>
<dbReference type="Gene3D" id="3.40.640.10">
    <property type="entry name" value="Type I PLP-dependent aspartate aminotransferase-like (Major domain)"/>
    <property type="match status" value="1"/>
</dbReference>
<keyword evidence="8 9" id="KW-0368">Histidine biosynthesis</keyword>
<dbReference type="NCBIfam" id="NF002877">
    <property type="entry name" value="PRK03317.1"/>
    <property type="match status" value="1"/>
</dbReference>
<evidence type="ECO:0000256" key="9">
    <source>
        <dbReference type="HAMAP-Rule" id="MF_01023"/>
    </source>
</evidence>
<evidence type="ECO:0000313" key="11">
    <source>
        <dbReference type="EMBL" id="REF34794.1"/>
    </source>
</evidence>
<accession>A0A3D9V9F7</accession>
<evidence type="ECO:0000256" key="7">
    <source>
        <dbReference type="ARBA" id="ARBA00022898"/>
    </source>
</evidence>
<dbReference type="PANTHER" id="PTHR42885:SF2">
    <property type="entry name" value="HISTIDINOL-PHOSPHATE AMINOTRANSFERASE"/>
    <property type="match status" value="1"/>
</dbReference>
<name>A0A3D9V9F7_THECX</name>
<dbReference type="HAMAP" id="MF_01023">
    <property type="entry name" value="HisC_aminotrans_2"/>
    <property type="match status" value="1"/>
</dbReference>
<dbReference type="Gene3D" id="3.90.1150.10">
    <property type="entry name" value="Aspartate Aminotransferase, domain 1"/>
    <property type="match status" value="1"/>
</dbReference>
<dbReference type="CDD" id="cd00609">
    <property type="entry name" value="AAT_like"/>
    <property type="match status" value="1"/>
</dbReference>
<evidence type="ECO:0000256" key="2">
    <source>
        <dbReference type="ARBA" id="ARBA00007970"/>
    </source>
</evidence>
<feature type="modified residue" description="N6-(pyridoxal phosphate)lysine" evidence="9">
    <location>
        <position position="224"/>
    </location>
</feature>